<dbReference type="Pfam" id="PF05278">
    <property type="entry name" value="PEARLI-4"/>
    <property type="match status" value="1"/>
</dbReference>
<dbReference type="InterPro" id="IPR015410">
    <property type="entry name" value="DUF1985"/>
</dbReference>
<comment type="caution">
    <text evidence="2">The sequence shown here is derived from an EMBL/GenBank/DDBJ whole genome shotgun (WGS) entry which is preliminary data.</text>
</comment>
<gene>
    <name evidence="2" type="ORF">QVD17_02560</name>
</gene>
<dbReference type="Proteomes" id="UP001229421">
    <property type="component" value="Unassembled WGS sequence"/>
</dbReference>
<accession>A0AAD8LBY2</accession>
<dbReference type="PANTHER" id="PTHR35358:SF18">
    <property type="entry name" value="PHOSPHOLIPASE-LIKE PROTEIN-RELATED"/>
    <property type="match status" value="1"/>
</dbReference>
<keyword evidence="3" id="KW-1185">Reference proteome</keyword>
<proteinExistence type="predicted"/>
<protein>
    <recommendedName>
        <fullName evidence="1">DUF1985 domain-containing protein</fullName>
    </recommendedName>
</protein>
<dbReference type="EMBL" id="JAUHHV010000001">
    <property type="protein sequence ID" value="KAK1436778.1"/>
    <property type="molecule type" value="Genomic_DNA"/>
</dbReference>
<reference evidence="2" key="1">
    <citation type="journal article" date="2023" name="bioRxiv">
        <title>Improved chromosome-level genome assembly for marigold (Tagetes erecta).</title>
        <authorList>
            <person name="Jiang F."/>
            <person name="Yuan L."/>
            <person name="Wang S."/>
            <person name="Wang H."/>
            <person name="Xu D."/>
            <person name="Wang A."/>
            <person name="Fan W."/>
        </authorList>
    </citation>
    <scope>NUCLEOTIDE SEQUENCE</scope>
    <source>
        <strain evidence="2">WSJ</strain>
        <tissue evidence="2">Leaf</tissue>
    </source>
</reference>
<dbReference type="Pfam" id="PF09331">
    <property type="entry name" value="DUF1985"/>
    <property type="match status" value="1"/>
</dbReference>
<evidence type="ECO:0000259" key="1">
    <source>
        <dbReference type="Pfam" id="PF09331"/>
    </source>
</evidence>
<evidence type="ECO:0000313" key="3">
    <source>
        <dbReference type="Proteomes" id="UP001229421"/>
    </source>
</evidence>
<dbReference type="PANTHER" id="PTHR35358">
    <property type="entry name" value="OS06G0711100 PROTEIN"/>
    <property type="match status" value="1"/>
</dbReference>
<name>A0AAD8LBY2_TARER</name>
<evidence type="ECO:0000313" key="2">
    <source>
        <dbReference type="EMBL" id="KAK1436778.1"/>
    </source>
</evidence>
<dbReference type="InterPro" id="IPR007942">
    <property type="entry name" value="PLipase-like"/>
</dbReference>
<feature type="domain" description="DUF1985" evidence="1">
    <location>
        <begin position="84"/>
        <end position="202"/>
    </location>
</feature>
<organism evidence="2 3">
    <name type="scientific">Tagetes erecta</name>
    <name type="common">African marigold</name>
    <dbReference type="NCBI Taxonomy" id="13708"/>
    <lineage>
        <taxon>Eukaryota</taxon>
        <taxon>Viridiplantae</taxon>
        <taxon>Streptophyta</taxon>
        <taxon>Embryophyta</taxon>
        <taxon>Tracheophyta</taxon>
        <taxon>Spermatophyta</taxon>
        <taxon>Magnoliopsida</taxon>
        <taxon>eudicotyledons</taxon>
        <taxon>Gunneridae</taxon>
        <taxon>Pentapetalae</taxon>
        <taxon>asterids</taxon>
        <taxon>campanulids</taxon>
        <taxon>Asterales</taxon>
        <taxon>Asteraceae</taxon>
        <taxon>Asteroideae</taxon>
        <taxon>Heliantheae alliance</taxon>
        <taxon>Tageteae</taxon>
        <taxon>Tagetes</taxon>
    </lineage>
</organism>
<sequence length="595" mass="67675">MVNNTEETVSGTNKELYFDAEVTIKCQIAVAQDIRVRLRPGSARSELFRATCFGPWLDVQSTSNDQSLVHLMLQTQYIPDGLQNTLYFRVGGQKLRFGPQEFCLITGLRLGSYHWGWGRGNMTFKDRVFGVQARLKVLDLKNIFDRSLDQLSDLDAVRICLLMLLEVGFMGHESGYLVDSALLQLVEDLDSWNTFPWGSYLWKVVYEQLHNALEKNSTQLASVAGTKKLNYSLDGFIWAFKIWIFEVFPYARTFARKNVGIPRAVSWGKNQCITWKLALPIVMDGRVPPGFEPVPVLTPTHAERATYWWKASCRFIDFANDSSPPLKKARISSQPQSSVKVHEQMGNDIAITADTMPSYDSTTSHQTMERMANIEKQMLEIKDLWKTRRSHCVKKDVSTATNLVVLSDDEEDHVEEKKVSSKSDMICVQGYTVKQSVAPILESIFKKHGDIAAECVFKPTHMRSSFLETVCDVVSQIQTNDDIEEMEAIEQQLLATEAANINVSWLRTHLETIRKMKEEGRKCNSLMEVKTNTGLVKVAAQMDLRARCVELVAAQERVEEAKRRVRVLHLVEKNLNDNIFDCQAKIESWAGQQVL</sequence>
<dbReference type="AlphaFoldDB" id="A0AAD8LBY2"/>